<dbReference type="Pfam" id="PF00924">
    <property type="entry name" value="MS_channel_2nd"/>
    <property type="match status" value="1"/>
</dbReference>
<comment type="subcellular location">
    <subcellularLocation>
        <location evidence="1">Membrane</location>
    </subcellularLocation>
</comment>
<dbReference type="Proteomes" id="UP001275932">
    <property type="component" value="Unassembled WGS sequence"/>
</dbReference>
<feature type="domain" description="Mechanosensitive ion channel MscS" evidence="6">
    <location>
        <begin position="189"/>
        <end position="257"/>
    </location>
</feature>
<dbReference type="RefSeq" id="WP_370397239.1">
    <property type="nucleotide sequence ID" value="NZ_JALBUT010000006.1"/>
</dbReference>
<organism evidence="7 8">
    <name type="scientific">Intestinicryptomonas porci</name>
    <dbReference type="NCBI Taxonomy" id="2926320"/>
    <lineage>
        <taxon>Bacteria</taxon>
        <taxon>Pseudomonadati</taxon>
        <taxon>Verrucomicrobiota</taxon>
        <taxon>Opitutia</taxon>
        <taxon>Opitutales</taxon>
        <taxon>Intestinicryptomonaceae</taxon>
        <taxon>Intestinicryptomonas</taxon>
    </lineage>
</organism>
<evidence type="ECO:0000256" key="5">
    <source>
        <dbReference type="SAM" id="Phobius"/>
    </source>
</evidence>
<dbReference type="InterPro" id="IPR010920">
    <property type="entry name" value="LSM_dom_sf"/>
</dbReference>
<dbReference type="PANTHER" id="PTHR30414">
    <property type="entry name" value="MINICONDUCTANCE MECHANOSENSITIVE CHANNEL YBDG"/>
    <property type="match status" value="1"/>
</dbReference>
<dbReference type="Gene3D" id="2.30.30.60">
    <property type="match status" value="1"/>
</dbReference>
<reference evidence="7 8" key="1">
    <citation type="submission" date="2022-03" db="EMBL/GenBank/DDBJ databases">
        <title>Novel taxa within the pig intestine.</title>
        <authorList>
            <person name="Wylensek D."/>
            <person name="Bishof K."/>
            <person name="Afrizal A."/>
            <person name="Clavel T."/>
        </authorList>
    </citation>
    <scope>NUCLEOTIDE SEQUENCE [LARGE SCALE GENOMIC DNA]</scope>
    <source>
        <strain evidence="7 8">CLA-KB-P66</strain>
    </source>
</reference>
<keyword evidence="8" id="KW-1185">Reference proteome</keyword>
<evidence type="ECO:0000259" key="6">
    <source>
        <dbReference type="Pfam" id="PF00924"/>
    </source>
</evidence>
<evidence type="ECO:0000256" key="1">
    <source>
        <dbReference type="ARBA" id="ARBA00004370"/>
    </source>
</evidence>
<name>A0ABU4WGX1_9BACT</name>
<feature type="transmembrane region" description="Helical" evidence="5">
    <location>
        <begin position="177"/>
        <end position="198"/>
    </location>
</feature>
<dbReference type="PANTHER" id="PTHR30414:SF0">
    <property type="entry name" value="MINICONDUCTANCE MECHANOSENSITIVE CHANNEL YBDG"/>
    <property type="match status" value="1"/>
</dbReference>
<keyword evidence="4 5" id="KW-0472">Membrane</keyword>
<feature type="transmembrane region" description="Helical" evidence="5">
    <location>
        <begin position="71"/>
        <end position="95"/>
    </location>
</feature>
<keyword evidence="2 5" id="KW-0812">Transmembrane</keyword>
<evidence type="ECO:0000313" key="7">
    <source>
        <dbReference type="EMBL" id="MDX8415789.1"/>
    </source>
</evidence>
<evidence type="ECO:0000256" key="3">
    <source>
        <dbReference type="ARBA" id="ARBA00022989"/>
    </source>
</evidence>
<protein>
    <submittedName>
        <fullName evidence="7">Mechanosensitive ion channel family protein</fullName>
    </submittedName>
</protein>
<sequence length="402" mass="44928">MDKLRDFLAGKLGAISEDKVDFCVSAIFVVLIFAAAFALACVLRIVFFKIAKRFLERKNPYVRNAIASHNLIGKLASFLPALLVLAFLPAVFYAGEPGANIVERFCLIWIIVLGVRLLNSLLSALNEIFSKKKAANGGNYVKGFVQIFQVVVVFVAAIIIIGILIDKSPRSLLTGLGASAAILMLVFKDTILGFVAGIQLSLNDMLRIGDWITVKKYNADGNVIEVGLNAVKVYNFDNTITTVPPYALVSDSFQNWRTMEISGGRRVMRSILIDQQSIKFCSPKDFASLREKSETSAFLEKFTPENFSADAEGKTLTNLGLFRAYAEFLIRNNPSVNLQMTYMVRELEPTSQGLPLQFYFFVNNTEWVAFERIQADFMDMFIALLPLFDLRIYQEESDFGES</sequence>
<dbReference type="InterPro" id="IPR030192">
    <property type="entry name" value="YbdG"/>
</dbReference>
<feature type="transmembrane region" description="Helical" evidence="5">
    <location>
        <begin position="101"/>
        <end position="122"/>
    </location>
</feature>
<evidence type="ECO:0000256" key="2">
    <source>
        <dbReference type="ARBA" id="ARBA00022692"/>
    </source>
</evidence>
<proteinExistence type="predicted"/>
<feature type="transmembrane region" description="Helical" evidence="5">
    <location>
        <begin position="26"/>
        <end position="50"/>
    </location>
</feature>
<dbReference type="InterPro" id="IPR023408">
    <property type="entry name" value="MscS_beta-dom_sf"/>
</dbReference>
<dbReference type="InterPro" id="IPR006685">
    <property type="entry name" value="MscS_channel_2nd"/>
</dbReference>
<gene>
    <name evidence="7" type="ORF">MOX91_06335</name>
</gene>
<evidence type="ECO:0000256" key="4">
    <source>
        <dbReference type="ARBA" id="ARBA00023136"/>
    </source>
</evidence>
<accession>A0ABU4WGX1</accession>
<dbReference type="EMBL" id="JALBUT010000006">
    <property type="protein sequence ID" value="MDX8415789.1"/>
    <property type="molecule type" value="Genomic_DNA"/>
</dbReference>
<evidence type="ECO:0000313" key="8">
    <source>
        <dbReference type="Proteomes" id="UP001275932"/>
    </source>
</evidence>
<keyword evidence="3 5" id="KW-1133">Transmembrane helix</keyword>
<feature type="transmembrane region" description="Helical" evidence="5">
    <location>
        <begin position="143"/>
        <end position="165"/>
    </location>
</feature>
<comment type="caution">
    <text evidence="7">The sequence shown here is derived from an EMBL/GenBank/DDBJ whole genome shotgun (WGS) entry which is preliminary data.</text>
</comment>
<dbReference type="SUPFAM" id="SSF50182">
    <property type="entry name" value="Sm-like ribonucleoproteins"/>
    <property type="match status" value="1"/>
</dbReference>